<dbReference type="OrthoDB" id="10265969at2759"/>
<dbReference type="Proteomes" id="UP000807306">
    <property type="component" value="Unassembled WGS sequence"/>
</dbReference>
<dbReference type="SUPFAM" id="SSF47762">
    <property type="entry name" value="PAH2 domain"/>
    <property type="match status" value="1"/>
</dbReference>
<organism evidence="5 6">
    <name type="scientific">Crepidotus variabilis</name>
    <dbReference type="NCBI Taxonomy" id="179855"/>
    <lineage>
        <taxon>Eukaryota</taxon>
        <taxon>Fungi</taxon>
        <taxon>Dikarya</taxon>
        <taxon>Basidiomycota</taxon>
        <taxon>Agaricomycotina</taxon>
        <taxon>Agaricomycetes</taxon>
        <taxon>Agaricomycetidae</taxon>
        <taxon>Agaricales</taxon>
        <taxon>Agaricineae</taxon>
        <taxon>Crepidotaceae</taxon>
        <taxon>Crepidotus</taxon>
    </lineage>
</organism>
<keyword evidence="6" id="KW-1185">Reference proteome</keyword>
<accession>A0A9P6JSZ3</accession>
<reference evidence="5" key="1">
    <citation type="submission" date="2020-11" db="EMBL/GenBank/DDBJ databases">
        <authorList>
            <consortium name="DOE Joint Genome Institute"/>
            <person name="Ahrendt S."/>
            <person name="Riley R."/>
            <person name="Andreopoulos W."/>
            <person name="Labutti K."/>
            <person name="Pangilinan J."/>
            <person name="Ruiz-Duenas F.J."/>
            <person name="Barrasa J.M."/>
            <person name="Sanchez-Garcia M."/>
            <person name="Camarero S."/>
            <person name="Miyauchi S."/>
            <person name="Serrano A."/>
            <person name="Linde D."/>
            <person name="Babiker R."/>
            <person name="Drula E."/>
            <person name="Ayuso-Fernandez I."/>
            <person name="Pacheco R."/>
            <person name="Padilla G."/>
            <person name="Ferreira P."/>
            <person name="Barriuso J."/>
            <person name="Kellner H."/>
            <person name="Castanera R."/>
            <person name="Alfaro M."/>
            <person name="Ramirez L."/>
            <person name="Pisabarro A.G."/>
            <person name="Kuo A."/>
            <person name="Tritt A."/>
            <person name="Lipzen A."/>
            <person name="He G."/>
            <person name="Yan M."/>
            <person name="Ng V."/>
            <person name="Cullen D."/>
            <person name="Martin F."/>
            <person name="Rosso M.-N."/>
            <person name="Henrissat B."/>
            <person name="Hibbett D."/>
            <person name="Martinez A.T."/>
            <person name="Grigoriev I.V."/>
        </authorList>
    </citation>
    <scope>NUCLEOTIDE SEQUENCE</scope>
    <source>
        <strain evidence="5">CBS 506.95</strain>
    </source>
</reference>
<proteinExistence type="predicted"/>
<dbReference type="GO" id="GO:0000122">
    <property type="term" value="P:negative regulation of transcription by RNA polymerase II"/>
    <property type="evidence" value="ECO:0007669"/>
    <property type="project" value="TreeGrafter"/>
</dbReference>
<feature type="non-terminal residue" evidence="5">
    <location>
        <position position="91"/>
    </location>
</feature>
<dbReference type="InterPro" id="IPR036600">
    <property type="entry name" value="PAH_sf"/>
</dbReference>
<dbReference type="PANTHER" id="PTHR12346:SF0">
    <property type="entry name" value="SIN3A, ISOFORM G"/>
    <property type="match status" value="1"/>
</dbReference>
<dbReference type="GO" id="GO:0003714">
    <property type="term" value="F:transcription corepressor activity"/>
    <property type="evidence" value="ECO:0007669"/>
    <property type="project" value="InterPro"/>
</dbReference>
<evidence type="ECO:0000313" key="5">
    <source>
        <dbReference type="EMBL" id="KAF9531304.1"/>
    </source>
</evidence>
<evidence type="ECO:0000256" key="2">
    <source>
        <dbReference type="ARBA" id="ARBA00022491"/>
    </source>
</evidence>
<dbReference type="Gene3D" id="1.20.1160.11">
    <property type="entry name" value="Paired amphipathic helix"/>
    <property type="match status" value="1"/>
</dbReference>
<comment type="subcellular location">
    <subcellularLocation>
        <location evidence="1 4">Nucleus</location>
    </subcellularLocation>
</comment>
<dbReference type="PANTHER" id="PTHR12346">
    <property type="entry name" value="SIN3B-RELATED"/>
    <property type="match status" value="1"/>
</dbReference>
<dbReference type="AlphaFoldDB" id="A0A9P6JSZ3"/>
<name>A0A9P6JSZ3_9AGAR</name>
<gene>
    <name evidence="5" type="ORF">CPB83DRAFT_748176</name>
</gene>
<dbReference type="EMBL" id="MU157835">
    <property type="protein sequence ID" value="KAF9531304.1"/>
    <property type="molecule type" value="Genomic_DNA"/>
</dbReference>
<protein>
    <submittedName>
        <fullName evidence="5">Uncharacterized protein</fullName>
    </submittedName>
</protein>
<evidence type="ECO:0000313" key="6">
    <source>
        <dbReference type="Proteomes" id="UP000807306"/>
    </source>
</evidence>
<comment type="caution">
    <text evidence="5">The sequence shown here is derived from an EMBL/GenBank/DDBJ whole genome shotgun (WGS) entry which is preliminary data.</text>
</comment>
<keyword evidence="3 4" id="KW-0539">Nucleus</keyword>
<dbReference type="Pfam" id="PF02671">
    <property type="entry name" value="PAH"/>
    <property type="match status" value="1"/>
</dbReference>
<evidence type="ECO:0000256" key="3">
    <source>
        <dbReference type="ARBA" id="ARBA00023242"/>
    </source>
</evidence>
<feature type="non-terminal residue" evidence="5">
    <location>
        <position position="1"/>
    </location>
</feature>
<evidence type="ECO:0000256" key="1">
    <source>
        <dbReference type="ARBA" id="ARBA00004123"/>
    </source>
</evidence>
<sequence>PQLTVSQLSACHLQKALNYLDLIKGEYDAGSTTYAEFLEAMKQFRTQKLSTPAVVQQVVKLFKDKPQLIQMFAMFLPESSGYAILVSSPSA</sequence>
<dbReference type="PROSITE" id="PS51477">
    <property type="entry name" value="PAH"/>
    <property type="match status" value="1"/>
</dbReference>
<dbReference type="GO" id="GO:0000118">
    <property type="term" value="C:histone deacetylase complex"/>
    <property type="evidence" value="ECO:0007669"/>
    <property type="project" value="TreeGrafter"/>
</dbReference>
<dbReference type="InterPro" id="IPR039774">
    <property type="entry name" value="Sin3-like"/>
</dbReference>
<keyword evidence="2" id="KW-0678">Repressor</keyword>
<dbReference type="InterPro" id="IPR003822">
    <property type="entry name" value="PAH"/>
</dbReference>
<dbReference type="GO" id="GO:0000785">
    <property type="term" value="C:chromatin"/>
    <property type="evidence" value="ECO:0007669"/>
    <property type="project" value="TreeGrafter"/>
</dbReference>
<evidence type="ECO:0000256" key="4">
    <source>
        <dbReference type="PROSITE-ProRule" id="PRU00810"/>
    </source>
</evidence>